<protein>
    <submittedName>
        <fullName evidence="2">DinB family protein</fullName>
    </submittedName>
</protein>
<evidence type="ECO:0000313" key="3">
    <source>
        <dbReference type="Proteomes" id="UP000248584"/>
    </source>
</evidence>
<feature type="domain" description="DinB-like" evidence="1">
    <location>
        <begin position="38"/>
        <end position="163"/>
    </location>
</feature>
<dbReference type="InterPro" id="IPR024775">
    <property type="entry name" value="DinB-like"/>
</dbReference>
<dbReference type="RefSeq" id="WP_015363610.1">
    <property type="nucleotide sequence ID" value="NZ_QKZR01000007.1"/>
</dbReference>
<gene>
    <name evidence="2" type="ORF">LX97_03197</name>
</gene>
<dbReference type="SUPFAM" id="SSF109854">
    <property type="entry name" value="DinB/YfiT-like putative metalloenzymes"/>
    <property type="match status" value="1"/>
</dbReference>
<dbReference type="Gene3D" id="1.20.120.450">
    <property type="entry name" value="dinb family like domain"/>
    <property type="match status" value="1"/>
</dbReference>
<dbReference type="EMBL" id="QKZR01000007">
    <property type="protein sequence ID" value="PZX37175.1"/>
    <property type="molecule type" value="Genomic_DNA"/>
</dbReference>
<comment type="caution">
    <text evidence="2">The sequence shown here is derived from an EMBL/GenBank/DDBJ whole genome shotgun (WGS) entry which is preliminary data.</text>
</comment>
<sequence>MFQLKDINSDEYSDYYSSYLSLVDQEAALDHVLQDSLESTLSLLDDIDKPFSYKYAANKWSIGQVLMHDIDTERVFAYRALRFMRKDASVLPGFDQDVFVDALGDLAFAKAELQQSIIATRNATIQLFKNVTEESLKFKGNASGQVMTARVIPFLIAGHNSHHEKVIRERYLT</sequence>
<accession>A0ABX5PUL2</accession>
<name>A0ABX5PUL2_9FLAO</name>
<keyword evidence="3" id="KW-1185">Reference proteome</keyword>
<dbReference type="InterPro" id="IPR034660">
    <property type="entry name" value="DinB/YfiT-like"/>
</dbReference>
<organism evidence="2 3">
    <name type="scientific">Nonlabens dokdonensis</name>
    <dbReference type="NCBI Taxonomy" id="328515"/>
    <lineage>
        <taxon>Bacteria</taxon>
        <taxon>Pseudomonadati</taxon>
        <taxon>Bacteroidota</taxon>
        <taxon>Flavobacteriia</taxon>
        <taxon>Flavobacteriales</taxon>
        <taxon>Flavobacteriaceae</taxon>
        <taxon>Nonlabens</taxon>
    </lineage>
</organism>
<proteinExistence type="predicted"/>
<reference evidence="2 3" key="1">
    <citation type="submission" date="2018-06" db="EMBL/GenBank/DDBJ databases">
        <title>Genomic Encyclopedia of Archaeal and Bacterial Type Strains, Phase II (KMG-II): from individual species to whole genera.</title>
        <authorList>
            <person name="Goeker M."/>
        </authorList>
    </citation>
    <scope>NUCLEOTIDE SEQUENCE [LARGE SCALE GENOMIC DNA]</scope>
    <source>
        <strain evidence="2 3">DSM 17205</strain>
    </source>
</reference>
<evidence type="ECO:0000313" key="2">
    <source>
        <dbReference type="EMBL" id="PZX37175.1"/>
    </source>
</evidence>
<dbReference type="Pfam" id="PF12867">
    <property type="entry name" value="DinB_2"/>
    <property type="match status" value="1"/>
</dbReference>
<evidence type="ECO:0000259" key="1">
    <source>
        <dbReference type="Pfam" id="PF12867"/>
    </source>
</evidence>
<dbReference type="Proteomes" id="UP000248584">
    <property type="component" value="Unassembled WGS sequence"/>
</dbReference>